<dbReference type="PANTHER" id="PTHR30489:SF0">
    <property type="entry name" value="LIPOPROTEIN-RELEASING SYSTEM TRANSMEMBRANE PROTEIN LOLE"/>
    <property type="match status" value="1"/>
</dbReference>
<evidence type="ECO:0000256" key="6">
    <source>
        <dbReference type="ARBA" id="ARBA00023136"/>
    </source>
</evidence>
<evidence type="ECO:0000256" key="3">
    <source>
        <dbReference type="ARBA" id="ARBA00022475"/>
    </source>
</evidence>
<evidence type="ECO:0000256" key="1">
    <source>
        <dbReference type="ARBA" id="ARBA00004651"/>
    </source>
</evidence>
<evidence type="ECO:0000256" key="5">
    <source>
        <dbReference type="ARBA" id="ARBA00022989"/>
    </source>
</evidence>
<comment type="similarity">
    <text evidence="2">Belongs to the ABC-4 integral membrane protein family. LolC/E subfamily.</text>
</comment>
<dbReference type="EMBL" id="JBHMEY010000036">
    <property type="protein sequence ID" value="MFB9097123.1"/>
    <property type="molecule type" value="Genomic_DNA"/>
</dbReference>
<keyword evidence="11" id="KW-1185">Reference proteome</keyword>
<dbReference type="Pfam" id="PF12704">
    <property type="entry name" value="MacB_PCD"/>
    <property type="match status" value="1"/>
</dbReference>
<feature type="transmembrane region" description="Helical" evidence="7">
    <location>
        <begin position="274"/>
        <end position="300"/>
    </location>
</feature>
<dbReference type="Pfam" id="PF02687">
    <property type="entry name" value="FtsX"/>
    <property type="match status" value="1"/>
</dbReference>
<keyword evidence="4 7" id="KW-0812">Transmembrane</keyword>
<feature type="transmembrane region" description="Helical" evidence="7">
    <location>
        <begin position="330"/>
        <end position="352"/>
    </location>
</feature>
<dbReference type="InterPro" id="IPR003838">
    <property type="entry name" value="ABC3_permease_C"/>
</dbReference>
<evidence type="ECO:0000313" key="10">
    <source>
        <dbReference type="EMBL" id="MFB9097123.1"/>
    </source>
</evidence>
<evidence type="ECO:0000256" key="7">
    <source>
        <dbReference type="SAM" id="Phobius"/>
    </source>
</evidence>
<organism evidence="10 11">
    <name type="scientific">Flavobacterium jumunjinense</name>
    <dbReference type="NCBI Taxonomy" id="998845"/>
    <lineage>
        <taxon>Bacteria</taxon>
        <taxon>Pseudomonadati</taxon>
        <taxon>Bacteroidota</taxon>
        <taxon>Flavobacteriia</taxon>
        <taxon>Flavobacteriales</taxon>
        <taxon>Flavobacteriaceae</taxon>
        <taxon>Flavobacterium</taxon>
    </lineage>
</organism>
<feature type="domain" description="ABC3 transporter permease C-terminal" evidence="8">
    <location>
        <begin position="278"/>
        <end position="403"/>
    </location>
</feature>
<sequence length="410" mass="46372">MNLEYFIAKRLVTAKSHKSSVSSPIIKIAIIAIAVSVIMMIMSIATGIGLQNKIRDKISAFNGHVVISTHDDNQSQVSTIPISIEQNFYPKFNIVEGVSHIQAVATKAAMIRTEETVEGVIFKGVGEDYKWDNIKEYLVEGDLPSINKKRTDEIVMSQYLAKRLNLKLNDVCRTYFIKSENKGYNLRSFKLVGIFNSGFEEFDANIVLGDLKHIQHINKWNDNEAGSFEVFLNDFSAIDTKGEEIRKEIPPLYNSVTIKDKYYSIFEWLKLFDFNILVILIVMIIVSTINMTVALLVLILERTQMVGVLKAIGADNWSIRKIFIYNAFHIIARGLFWGNLIAISLLLIQKYFGVVKLDPESYYVSQAPVDINITYIVLLNIGTIGVCLLVLLIPSYIITKISPVKAIRFD</sequence>
<protein>
    <submittedName>
        <fullName evidence="10">ABC transporter permease</fullName>
    </submittedName>
</protein>
<dbReference type="Proteomes" id="UP001589607">
    <property type="component" value="Unassembled WGS sequence"/>
</dbReference>
<comment type="subcellular location">
    <subcellularLocation>
        <location evidence="1">Cell membrane</location>
        <topology evidence="1">Multi-pass membrane protein</topology>
    </subcellularLocation>
</comment>
<feature type="transmembrane region" description="Helical" evidence="7">
    <location>
        <begin position="372"/>
        <end position="398"/>
    </location>
</feature>
<comment type="caution">
    <text evidence="10">The sequence shown here is derived from an EMBL/GenBank/DDBJ whole genome shotgun (WGS) entry which is preliminary data.</text>
</comment>
<dbReference type="InterPro" id="IPR025857">
    <property type="entry name" value="MacB_PCD"/>
</dbReference>
<evidence type="ECO:0000256" key="2">
    <source>
        <dbReference type="ARBA" id="ARBA00005236"/>
    </source>
</evidence>
<keyword evidence="6 7" id="KW-0472">Membrane</keyword>
<gene>
    <name evidence="10" type="ORF">ACFFVF_11385</name>
</gene>
<accession>A0ABV5GP06</accession>
<dbReference type="RefSeq" id="WP_236458816.1">
    <property type="nucleotide sequence ID" value="NZ_CP091285.1"/>
</dbReference>
<reference evidence="10 11" key="1">
    <citation type="submission" date="2024-09" db="EMBL/GenBank/DDBJ databases">
        <authorList>
            <person name="Sun Q."/>
            <person name="Mori K."/>
        </authorList>
    </citation>
    <scope>NUCLEOTIDE SEQUENCE [LARGE SCALE GENOMIC DNA]</scope>
    <source>
        <strain evidence="10 11">CECT 7955</strain>
    </source>
</reference>
<evidence type="ECO:0000313" key="11">
    <source>
        <dbReference type="Proteomes" id="UP001589607"/>
    </source>
</evidence>
<dbReference type="PANTHER" id="PTHR30489">
    <property type="entry name" value="LIPOPROTEIN-RELEASING SYSTEM TRANSMEMBRANE PROTEIN LOLE"/>
    <property type="match status" value="1"/>
</dbReference>
<evidence type="ECO:0000259" key="9">
    <source>
        <dbReference type="Pfam" id="PF12704"/>
    </source>
</evidence>
<proteinExistence type="inferred from homology"/>
<keyword evidence="3" id="KW-1003">Cell membrane</keyword>
<keyword evidence="5 7" id="KW-1133">Transmembrane helix</keyword>
<feature type="transmembrane region" description="Helical" evidence="7">
    <location>
        <begin position="25"/>
        <end position="50"/>
    </location>
</feature>
<dbReference type="InterPro" id="IPR051447">
    <property type="entry name" value="Lipoprotein-release_system"/>
</dbReference>
<feature type="domain" description="MacB-like periplasmic core" evidence="9">
    <location>
        <begin position="28"/>
        <end position="217"/>
    </location>
</feature>
<evidence type="ECO:0000256" key="4">
    <source>
        <dbReference type="ARBA" id="ARBA00022692"/>
    </source>
</evidence>
<name>A0ABV5GP06_9FLAO</name>
<evidence type="ECO:0000259" key="8">
    <source>
        <dbReference type="Pfam" id="PF02687"/>
    </source>
</evidence>